<dbReference type="Gene3D" id="3.30.1370.10">
    <property type="entry name" value="K Homology domain, type 1"/>
    <property type="match status" value="1"/>
</dbReference>
<dbReference type="EMBL" id="LCPO01000017">
    <property type="protein sequence ID" value="KKU98673.1"/>
    <property type="molecule type" value="Genomic_DNA"/>
</dbReference>
<dbReference type="SMART" id="SM00316">
    <property type="entry name" value="S1"/>
    <property type="match status" value="1"/>
</dbReference>
<dbReference type="GO" id="GO:0003723">
    <property type="term" value="F:RNA binding"/>
    <property type="evidence" value="ECO:0007669"/>
    <property type="project" value="UniProtKB-UniRule"/>
</dbReference>
<dbReference type="Pfam" id="PF00013">
    <property type="entry name" value="KH_1"/>
    <property type="match status" value="1"/>
</dbReference>
<dbReference type="SMART" id="SM00322">
    <property type="entry name" value="KH"/>
    <property type="match status" value="1"/>
</dbReference>
<keyword evidence="4 9" id="KW-0548">Nucleotidyltransferase</keyword>
<dbReference type="InterPro" id="IPR004087">
    <property type="entry name" value="KH_dom"/>
</dbReference>
<dbReference type="PROSITE" id="PS50126">
    <property type="entry name" value="S1"/>
    <property type="match status" value="1"/>
</dbReference>
<dbReference type="PANTHER" id="PTHR11252:SF0">
    <property type="entry name" value="POLYRIBONUCLEOTIDE NUCLEOTIDYLTRANSFERASE 1, MITOCHONDRIAL"/>
    <property type="match status" value="1"/>
</dbReference>
<dbReference type="Proteomes" id="UP000034600">
    <property type="component" value="Unassembled WGS sequence"/>
</dbReference>
<dbReference type="Gene3D" id="3.30.230.70">
    <property type="entry name" value="GHMP Kinase, N-terminal domain"/>
    <property type="match status" value="2"/>
</dbReference>
<dbReference type="Gene3D" id="2.40.50.140">
    <property type="entry name" value="Nucleic acid-binding proteins"/>
    <property type="match status" value="1"/>
</dbReference>
<comment type="similarity">
    <text evidence="1">Belongs to the polyribonucleotide nucleotidyltransferase family.</text>
</comment>
<dbReference type="CDD" id="cd02393">
    <property type="entry name" value="KH-I_PNPase"/>
    <property type="match status" value="1"/>
</dbReference>
<gene>
    <name evidence="9" type="ORF">UY32_C0017G0007</name>
</gene>
<dbReference type="InterPro" id="IPR020568">
    <property type="entry name" value="Ribosomal_Su5_D2-typ_SF"/>
</dbReference>
<dbReference type="GO" id="GO:0004654">
    <property type="term" value="F:polyribonucleotide nucleotidyltransferase activity"/>
    <property type="evidence" value="ECO:0007669"/>
    <property type="project" value="UniProtKB-UniRule"/>
</dbReference>
<protein>
    <recommendedName>
        <fullName evidence="2 6">Polyribonucleotide nucleotidyltransferase</fullName>
        <ecNumber evidence="2 6">2.7.7.8</ecNumber>
    </recommendedName>
</protein>
<dbReference type="SUPFAM" id="SSF54211">
    <property type="entry name" value="Ribosomal protein S5 domain 2-like"/>
    <property type="match status" value="2"/>
</dbReference>
<dbReference type="InterPro" id="IPR027408">
    <property type="entry name" value="PNPase/RNase_PH_dom_sf"/>
</dbReference>
<keyword evidence="3 9" id="KW-0808">Transferase</keyword>
<accession>A0A0G1X7V8</accession>
<dbReference type="SUPFAM" id="SSF54791">
    <property type="entry name" value="Eukaryotic type KH-domain (KH-domain type I)"/>
    <property type="match status" value="1"/>
</dbReference>
<reference evidence="9 10" key="1">
    <citation type="journal article" date="2015" name="Nature">
        <title>rRNA introns, odd ribosomes, and small enigmatic genomes across a large radiation of phyla.</title>
        <authorList>
            <person name="Brown C.T."/>
            <person name="Hug L.A."/>
            <person name="Thomas B.C."/>
            <person name="Sharon I."/>
            <person name="Castelle C.J."/>
            <person name="Singh A."/>
            <person name="Wilkins M.J."/>
            <person name="Williams K.H."/>
            <person name="Banfield J.F."/>
        </authorList>
    </citation>
    <scope>NUCLEOTIDE SEQUENCE [LARGE SCALE GENOMIC DNA]</scope>
</reference>
<dbReference type="Pfam" id="PF01138">
    <property type="entry name" value="RNase_PH"/>
    <property type="match status" value="2"/>
</dbReference>
<dbReference type="InterPro" id="IPR004088">
    <property type="entry name" value="KH_dom_type_1"/>
</dbReference>
<comment type="caution">
    <text evidence="9">The sequence shown here is derived from an EMBL/GenBank/DDBJ whole genome shotgun (WGS) entry which is preliminary data.</text>
</comment>
<dbReference type="GO" id="GO:0006402">
    <property type="term" value="P:mRNA catabolic process"/>
    <property type="evidence" value="ECO:0007669"/>
    <property type="project" value="UniProtKB-UniRule"/>
</dbReference>
<dbReference type="NCBIfam" id="NF008805">
    <property type="entry name" value="PRK11824.1"/>
    <property type="match status" value="1"/>
</dbReference>
<dbReference type="Pfam" id="PF00575">
    <property type="entry name" value="S1"/>
    <property type="match status" value="1"/>
</dbReference>
<feature type="domain" description="S1 motif" evidence="8">
    <location>
        <begin position="554"/>
        <end position="621"/>
    </location>
</feature>
<proteinExistence type="inferred from homology"/>
<keyword evidence="5 7" id="KW-0694">RNA-binding</keyword>
<dbReference type="EC" id="2.7.7.8" evidence="2 6"/>
<dbReference type="PANTHER" id="PTHR11252">
    <property type="entry name" value="POLYRIBONUCLEOTIDE NUCLEOTIDYLTRANSFERASE"/>
    <property type="match status" value="1"/>
</dbReference>
<dbReference type="InterPro" id="IPR003029">
    <property type="entry name" value="S1_domain"/>
</dbReference>
<dbReference type="AlphaFoldDB" id="A0A0G1X7V8"/>
<dbReference type="GO" id="GO:0005829">
    <property type="term" value="C:cytosol"/>
    <property type="evidence" value="ECO:0007669"/>
    <property type="project" value="TreeGrafter"/>
</dbReference>
<dbReference type="InterPro" id="IPR001247">
    <property type="entry name" value="ExoRNase_PH_dom1"/>
</dbReference>
<evidence type="ECO:0000256" key="6">
    <source>
        <dbReference type="NCBIfam" id="TIGR03591"/>
    </source>
</evidence>
<evidence type="ECO:0000256" key="4">
    <source>
        <dbReference type="ARBA" id="ARBA00022695"/>
    </source>
</evidence>
<evidence type="ECO:0000256" key="5">
    <source>
        <dbReference type="ARBA" id="ARBA00022884"/>
    </source>
</evidence>
<evidence type="ECO:0000256" key="7">
    <source>
        <dbReference type="PROSITE-ProRule" id="PRU00117"/>
    </source>
</evidence>
<dbReference type="NCBIfam" id="TIGR03591">
    <property type="entry name" value="polynuc_phos"/>
    <property type="match status" value="1"/>
</dbReference>
<dbReference type="InterPro" id="IPR012162">
    <property type="entry name" value="PNPase"/>
</dbReference>
<dbReference type="PATRIC" id="fig|1618666.3.peg.462"/>
<dbReference type="InterPro" id="IPR012340">
    <property type="entry name" value="NA-bd_OB-fold"/>
</dbReference>
<dbReference type="SUPFAM" id="SSF55666">
    <property type="entry name" value="Ribonuclease PH domain 2-like"/>
    <property type="match status" value="2"/>
</dbReference>
<dbReference type="FunFam" id="3.30.1370.10:FF:000001">
    <property type="entry name" value="Polyribonucleotide nucleotidyltransferase"/>
    <property type="match status" value="1"/>
</dbReference>
<evidence type="ECO:0000256" key="3">
    <source>
        <dbReference type="ARBA" id="ARBA00022679"/>
    </source>
</evidence>
<sequence>MTVDYEERFYAAGKILGSRFIRREGRPSDEAILSGRLVDRTIRPLFDQRLRREVQVTITVISYDEKHDPDAVALIAASTALAISDIPWNGPVGGVRTVVYNDKDELRYDAFFAGPRDRVNMIEFEGCEIPESEAVKVFKNSQKEINRLIDFQEKIAKEIGKKKTEVALLEPEPRVRELVENFIKGKLAETVKGNKLEDLKIAFLEHLVSSGEEARVLQAADIVFEEAVDKFVHDQALNHDRRPDGRKLDELRELYAEVGLFPRIHGTGLFIRGETQILAATTLASPAAEQLIETMEMSGRKRFMLHYNFPGFSSGEVGKGRGGPGRREIGHGALAHKALRAVIPTKEEFPYTIRIVAETLSSNGSTSMASTCAGSLSLMDAGVPIKKHVGGIAMGLMLDDKSGKFKVLTDIQGPEDHHGDMDLKVAGTEEGLTAIQMDVKVYGITEEIFESTLTQAKTARAQILALMKETIGAPREQISPFAPTILTLNINPEKIGEVIGPGGKIINGIIAEVGGDTAIDIEQTGKVFISGTNREAVEKALKIVENIVREYKIGEIVEGPVVKILEFGAIVDLGGGQDGMIHISELSNEFVKKVEDVVKLGDRVRARIIRAENGKIGLSLKDIK</sequence>
<dbReference type="GO" id="GO:0000175">
    <property type="term" value="F:3'-5'-RNA exonuclease activity"/>
    <property type="evidence" value="ECO:0007669"/>
    <property type="project" value="TreeGrafter"/>
</dbReference>
<evidence type="ECO:0000259" key="8">
    <source>
        <dbReference type="PROSITE" id="PS50126"/>
    </source>
</evidence>
<dbReference type="InterPro" id="IPR036612">
    <property type="entry name" value="KH_dom_type_1_sf"/>
</dbReference>
<name>A0A0G1X7V8_9BACT</name>
<evidence type="ECO:0000313" key="10">
    <source>
        <dbReference type="Proteomes" id="UP000034600"/>
    </source>
</evidence>
<evidence type="ECO:0000256" key="1">
    <source>
        <dbReference type="ARBA" id="ARBA00007404"/>
    </source>
</evidence>
<dbReference type="SUPFAM" id="SSF50249">
    <property type="entry name" value="Nucleic acid-binding proteins"/>
    <property type="match status" value="1"/>
</dbReference>
<dbReference type="CDD" id="cd11364">
    <property type="entry name" value="RNase_PH_PNPase_2"/>
    <property type="match status" value="1"/>
</dbReference>
<evidence type="ECO:0000256" key="2">
    <source>
        <dbReference type="ARBA" id="ARBA00012416"/>
    </source>
</evidence>
<dbReference type="InterPro" id="IPR036345">
    <property type="entry name" value="ExoRNase_PH_dom2_sf"/>
</dbReference>
<dbReference type="PROSITE" id="PS50084">
    <property type="entry name" value="KH_TYPE_1"/>
    <property type="match status" value="1"/>
</dbReference>
<organism evidence="9 10">
    <name type="scientific">Candidatus Jorgensenbacteria bacterium GW2011_GWC1_48_8</name>
    <dbReference type="NCBI Taxonomy" id="1618666"/>
    <lineage>
        <taxon>Bacteria</taxon>
        <taxon>Candidatus Joergenseniibacteriota</taxon>
    </lineage>
</organism>
<evidence type="ECO:0000313" key="9">
    <source>
        <dbReference type="EMBL" id="KKU98673.1"/>
    </source>
</evidence>